<dbReference type="HOGENOM" id="CLU_1325611_0_0_11"/>
<name>D0WE33_SLAES</name>
<evidence type="ECO:0000313" key="1">
    <source>
        <dbReference type="EMBL" id="EEZ61971.1"/>
    </source>
</evidence>
<organism evidence="1 2">
    <name type="scientific">Slackia exigua (strain ATCC 700122 / DSM 15923 / CIP 105133 / JCM 11022 / KCTC 5966 / S-7)</name>
    <dbReference type="NCBI Taxonomy" id="649764"/>
    <lineage>
        <taxon>Bacteria</taxon>
        <taxon>Bacillati</taxon>
        <taxon>Actinomycetota</taxon>
        <taxon>Coriobacteriia</taxon>
        <taxon>Eggerthellales</taxon>
        <taxon>Eggerthellaceae</taxon>
        <taxon>Slackia</taxon>
    </lineage>
</organism>
<dbReference type="EMBL" id="ACUX02000004">
    <property type="protein sequence ID" value="EEZ61971.1"/>
    <property type="molecule type" value="Genomic_DNA"/>
</dbReference>
<reference evidence="1" key="1">
    <citation type="submission" date="2009-10" db="EMBL/GenBank/DDBJ databases">
        <authorList>
            <person name="Weinstock G."/>
            <person name="Sodergren E."/>
            <person name="Clifton S."/>
            <person name="Fulton L."/>
            <person name="Fulton B."/>
            <person name="Courtney L."/>
            <person name="Fronick C."/>
            <person name="Harrison M."/>
            <person name="Strong C."/>
            <person name="Farmer C."/>
            <person name="Delahaunty K."/>
            <person name="Markovic C."/>
            <person name="Hall O."/>
            <person name="Minx P."/>
            <person name="Tomlinson C."/>
            <person name="Mitreva M."/>
            <person name="Nelson J."/>
            <person name="Hou S."/>
            <person name="Wollam A."/>
            <person name="Pepin K.H."/>
            <person name="Johnson M."/>
            <person name="Bhonagiri V."/>
            <person name="Nash W.E."/>
            <person name="Warren W."/>
            <person name="Chinwalla A."/>
            <person name="Mardis E.R."/>
            <person name="Wilson R.K."/>
        </authorList>
    </citation>
    <scope>NUCLEOTIDE SEQUENCE [LARGE SCALE GENOMIC DNA]</scope>
    <source>
        <strain evidence="1">ATCC 700122</strain>
    </source>
</reference>
<dbReference type="Proteomes" id="UP000006001">
    <property type="component" value="Unassembled WGS sequence"/>
</dbReference>
<sequence>MGDCIMTDERNAEAVSARIRALALAQERAADLLDATPAADALKGFRTAFEAAGLDASAFPILSLDALAAQFDVVYALEDEGTYLLQESRYVGDPLSVESAIKRTFDSMGFTGSNASFPFCHIANELRFLAFVLNACEDVRAAGDARGAMRFAGVAMNFLVDHLGYLHQMALECDLFEAPAYAEIARATEMLAEVDREAFIGFMRPLR</sequence>
<dbReference type="InterPro" id="IPR036411">
    <property type="entry name" value="TorD-like_sf"/>
</dbReference>
<accession>D0WE33</accession>
<protein>
    <submittedName>
        <fullName evidence="1">Uncharacterized protein</fullName>
    </submittedName>
</protein>
<comment type="caution">
    <text evidence="1">The sequence shown here is derived from an EMBL/GenBank/DDBJ whole genome shotgun (WGS) entry which is preliminary data.</text>
</comment>
<dbReference type="RefSeq" id="WP_006361304.1">
    <property type="nucleotide sequence ID" value="NZ_GG700630.1"/>
</dbReference>
<evidence type="ECO:0000313" key="2">
    <source>
        <dbReference type="Proteomes" id="UP000006001"/>
    </source>
</evidence>
<gene>
    <name evidence="1" type="ORF">HMPREF0762_00057</name>
</gene>
<keyword evidence="2" id="KW-1185">Reference proteome</keyword>
<dbReference type="SUPFAM" id="SSF89155">
    <property type="entry name" value="TorD-like"/>
    <property type="match status" value="1"/>
</dbReference>
<dbReference type="GeneID" id="85006744"/>
<dbReference type="AlphaFoldDB" id="D0WE33"/>
<proteinExistence type="predicted"/>